<keyword evidence="3" id="KW-1185">Reference proteome</keyword>
<comment type="caution">
    <text evidence="2">The sequence shown here is derived from an EMBL/GenBank/DDBJ whole genome shotgun (WGS) entry which is preliminary data.</text>
</comment>
<sequence>MPNMDSSSKLGFVITTLLAWLGLAGFIDAIIEWQNWFEQGVMEHWRSTKVWIATVLFWWFPIPIPSWAIDYCVIGGIVIRAKPPMKWAVPDGFNMSELKLSERVHVFASRCLNNFPKDFAIFLLWPLYLLFVFVLLIAPKPNGLAVKADFKLPNGDQPPDVWISQNEIIMVTRQVHFRLLWYFASFIPFLFVVSKLLYEFG</sequence>
<reference evidence="2 3" key="1">
    <citation type="submission" date="2023-01" db="EMBL/GenBank/DDBJ databases">
        <authorList>
            <person name="Yoon J.-W."/>
        </authorList>
    </citation>
    <scope>NUCLEOTIDE SEQUENCE [LARGE SCALE GENOMIC DNA]</scope>
    <source>
        <strain evidence="2 3">KMU-50</strain>
    </source>
</reference>
<feature type="transmembrane region" description="Helical" evidence="1">
    <location>
        <begin position="119"/>
        <end position="138"/>
    </location>
</feature>
<keyword evidence="1" id="KW-0472">Membrane</keyword>
<gene>
    <name evidence="2" type="ORF">O2N63_09000</name>
</gene>
<feature type="transmembrane region" description="Helical" evidence="1">
    <location>
        <begin position="179"/>
        <end position="198"/>
    </location>
</feature>
<accession>A0ABT4W2M0</accession>
<evidence type="ECO:0000313" key="2">
    <source>
        <dbReference type="EMBL" id="MDA5094225.1"/>
    </source>
</evidence>
<name>A0ABT4W2M0_9RHOB</name>
<protein>
    <recommendedName>
        <fullName evidence="4">Transmembrane protein</fullName>
    </recommendedName>
</protein>
<evidence type="ECO:0008006" key="4">
    <source>
        <dbReference type="Google" id="ProtNLM"/>
    </source>
</evidence>
<feature type="transmembrane region" description="Helical" evidence="1">
    <location>
        <begin position="50"/>
        <end position="79"/>
    </location>
</feature>
<evidence type="ECO:0000313" key="3">
    <source>
        <dbReference type="Proteomes" id="UP001528040"/>
    </source>
</evidence>
<proteinExistence type="predicted"/>
<keyword evidence="1" id="KW-0812">Transmembrane</keyword>
<evidence type="ECO:0000256" key="1">
    <source>
        <dbReference type="SAM" id="Phobius"/>
    </source>
</evidence>
<keyword evidence="1" id="KW-1133">Transmembrane helix</keyword>
<dbReference type="EMBL" id="JAQIIO010000004">
    <property type="protein sequence ID" value="MDA5094225.1"/>
    <property type="molecule type" value="Genomic_DNA"/>
</dbReference>
<dbReference type="Proteomes" id="UP001528040">
    <property type="component" value="Unassembled WGS sequence"/>
</dbReference>
<organism evidence="2 3">
    <name type="scientific">Aliiroseovarius salicola</name>
    <dbReference type="NCBI Taxonomy" id="3009082"/>
    <lineage>
        <taxon>Bacteria</taxon>
        <taxon>Pseudomonadati</taxon>
        <taxon>Pseudomonadota</taxon>
        <taxon>Alphaproteobacteria</taxon>
        <taxon>Rhodobacterales</taxon>
        <taxon>Paracoccaceae</taxon>
        <taxon>Aliiroseovarius</taxon>
    </lineage>
</organism>
<dbReference type="RefSeq" id="WP_271053933.1">
    <property type="nucleotide sequence ID" value="NZ_JAQIIO010000004.1"/>
</dbReference>